<keyword evidence="2" id="KW-0597">Phosphoprotein</keyword>
<dbReference type="InterPro" id="IPR036388">
    <property type="entry name" value="WH-like_DNA-bd_sf"/>
</dbReference>
<keyword evidence="6" id="KW-1185">Reference proteome</keyword>
<proteinExistence type="predicted"/>
<dbReference type="Pfam" id="PF00196">
    <property type="entry name" value="GerE"/>
    <property type="match status" value="1"/>
</dbReference>
<dbReference type="InterPro" id="IPR016032">
    <property type="entry name" value="Sig_transdc_resp-reg_C-effctor"/>
</dbReference>
<dbReference type="GO" id="GO:0003677">
    <property type="term" value="F:DNA binding"/>
    <property type="evidence" value="ECO:0007669"/>
    <property type="project" value="UniProtKB-KW"/>
</dbReference>
<keyword evidence="1 5" id="KW-0238">DNA-binding</keyword>
<dbReference type="InterPro" id="IPR000792">
    <property type="entry name" value="Tscrpt_reg_LuxR_C"/>
</dbReference>
<evidence type="ECO:0000313" key="5">
    <source>
        <dbReference type="EMBL" id="NYI75672.1"/>
    </source>
</evidence>
<dbReference type="GO" id="GO:0006355">
    <property type="term" value="P:regulation of DNA-templated transcription"/>
    <property type="evidence" value="ECO:0007669"/>
    <property type="project" value="InterPro"/>
</dbReference>
<gene>
    <name evidence="5" type="ORF">BJ988_000320</name>
</gene>
<dbReference type="GO" id="GO:0000160">
    <property type="term" value="P:phosphorelay signal transduction system"/>
    <property type="evidence" value="ECO:0007669"/>
    <property type="project" value="InterPro"/>
</dbReference>
<protein>
    <submittedName>
        <fullName evidence="5">DNA-binding NarL/FixJ family response regulator</fullName>
    </submittedName>
</protein>
<sequence>MVSPRKRLKVALVDDHTLFAESLELALTFEGYDAHRVDLPVEPQSEARLASLIMRSQPRIVLLDLDLGQHGSGIRLIPPLARSGADVVVVTSSADESRWGHTLHAGARTVLSKTVPLGEIMGTVRRLNYGLSVLDVDDRERWIRAWAGQEKEMIELRRRLAELSPRESQVLEHLMNGSTVGEIAKLRVVSEATVRTQVKSILAKLGVSSQIAAISIAHKAEWRVA</sequence>
<evidence type="ECO:0000259" key="3">
    <source>
        <dbReference type="PROSITE" id="PS50043"/>
    </source>
</evidence>
<dbReference type="CDD" id="cd06170">
    <property type="entry name" value="LuxR_C_like"/>
    <property type="match status" value="1"/>
</dbReference>
<feature type="domain" description="Response regulatory" evidence="4">
    <location>
        <begin position="9"/>
        <end position="128"/>
    </location>
</feature>
<dbReference type="EMBL" id="JACBZR010000001">
    <property type="protein sequence ID" value="NYI75672.1"/>
    <property type="molecule type" value="Genomic_DNA"/>
</dbReference>
<reference evidence="5 6" key="1">
    <citation type="submission" date="2020-07" db="EMBL/GenBank/DDBJ databases">
        <title>Sequencing the genomes of 1000 actinobacteria strains.</title>
        <authorList>
            <person name="Klenk H.-P."/>
        </authorList>
    </citation>
    <scope>NUCLEOTIDE SEQUENCE [LARGE SCALE GENOMIC DNA]</scope>
    <source>
        <strain evidence="5 6">DSM 26487</strain>
    </source>
</reference>
<evidence type="ECO:0000259" key="4">
    <source>
        <dbReference type="PROSITE" id="PS50110"/>
    </source>
</evidence>
<evidence type="ECO:0000313" key="6">
    <source>
        <dbReference type="Proteomes" id="UP000564496"/>
    </source>
</evidence>
<dbReference type="Proteomes" id="UP000564496">
    <property type="component" value="Unassembled WGS sequence"/>
</dbReference>
<dbReference type="SUPFAM" id="SSF52172">
    <property type="entry name" value="CheY-like"/>
    <property type="match status" value="1"/>
</dbReference>
<dbReference type="InterPro" id="IPR039420">
    <property type="entry name" value="WalR-like"/>
</dbReference>
<accession>A0A7Z0DHY6</accession>
<dbReference type="InterPro" id="IPR001789">
    <property type="entry name" value="Sig_transdc_resp-reg_receiver"/>
</dbReference>
<organism evidence="5 6">
    <name type="scientific">Nocardioides panzhihuensis</name>
    <dbReference type="NCBI Taxonomy" id="860243"/>
    <lineage>
        <taxon>Bacteria</taxon>
        <taxon>Bacillati</taxon>
        <taxon>Actinomycetota</taxon>
        <taxon>Actinomycetes</taxon>
        <taxon>Propionibacteriales</taxon>
        <taxon>Nocardioidaceae</taxon>
        <taxon>Nocardioides</taxon>
    </lineage>
</organism>
<dbReference type="PANTHER" id="PTHR43214">
    <property type="entry name" value="TWO-COMPONENT RESPONSE REGULATOR"/>
    <property type="match status" value="1"/>
</dbReference>
<dbReference type="PROSITE" id="PS50110">
    <property type="entry name" value="RESPONSE_REGULATORY"/>
    <property type="match status" value="1"/>
</dbReference>
<dbReference type="RefSeq" id="WP_343051398.1">
    <property type="nucleotide sequence ID" value="NZ_JACBZR010000001.1"/>
</dbReference>
<dbReference type="Gene3D" id="1.10.10.10">
    <property type="entry name" value="Winged helix-like DNA-binding domain superfamily/Winged helix DNA-binding domain"/>
    <property type="match status" value="1"/>
</dbReference>
<evidence type="ECO:0000256" key="1">
    <source>
        <dbReference type="ARBA" id="ARBA00023125"/>
    </source>
</evidence>
<dbReference type="AlphaFoldDB" id="A0A7Z0DHY6"/>
<dbReference type="PRINTS" id="PR00038">
    <property type="entry name" value="HTHLUXR"/>
</dbReference>
<feature type="domain" description="HTH luxR-type" evidence="3">
    <location>
        <begin position="156"/>
        <end position="221"/>
    </location>
</feature>
<dbReference type="PANTHER" id="PTHR43214:SF44">
    <property type="entry name" value="TWO-COMPONENT RESPONSE REGULATOR"/>
    <property type="match status" value="1"/>
</dbReference>
<dbReference type="Gene3D" id="3.40.50.2300">
    <property type="match status" value="1"/>
</dbReference>
<dbReference type="SMART" id="SM00421">
    <property type="entry name" value="HTH_LUXR"/>
    <property type="match status" value="1"/>
</dbReference>
<feature type="modified residue" description="4-aspartylphosphate" evidence="2">
    <location>
        <position position="64"/>
    </location>
</feature>
<name>A0A7Z0DHY6_9ACTN</name>
<dbReference type="Pfam" id="PF00072">
    <property type="entry name" value="Response_reg"/>
    <property type="match status" value="1"/>
</dbReference>
<dbReference type="SUPFAM" id="SSF46894">
    <property type="entry name" value="C-terminal effector domain of the bipartite response regulators"/>
    <property type="match status" value="1"/>
</dbReference>
<dbReference type="SMART" id="SM00448">
    <property type="entry name" value="REC"/>
    <property type="match status" value="1"/>
</dbReference>
<comment type="caution">
    <text evidence="5">The sequence shown here is derived from an EMBL/GenBank/DDBJ whole genome shotgun (WGS) entry which is preliminary data.</text>
</comment>
<dbReference type="InterPro" id="IPR011006">
    <property type="entry name" value="CheY-like_superfamily"/>
</dbReference>
<dbReference type="PROSITE" id="PS50043">
    <property type="entry name" value="HTH_LUXR_2"/>
    <property type="match status" value="1"/>
</dbReference>
<evidence type="ECO:0000256" key="2">
    <source>
        <dbReference type="PROSITE-ProRule" id="PRU00169"/>
    </source>
</evidence>